<reference evidence="2" key="1">
    <citation type="submission" date="2021-02" db="EMBL/GenBank/DDBJ databases">
        <authorList>
            <person name="Bekaert M."/>
        </authorList>
    </citation>
    <scope>NUCLEOTIDE SEQUENCE</scope>
    <source>
        <strain evidence="2">IoA-00</strain>
    </source>
</reference>
<accession>A0A7R8D1V8</accession>
<name>A0A7R8D1V8_LEPSM</name>
<evidence type="ECO:0000313" key="2">
    <source>
        <dbReference type="EMBL" id="CAF2999673.1"/>
    </source>
</evidence>
<dbReference type="GO" id="GO:0003677">
    <property type="term" value="F:DNA binding"/>
    <property type="evidence" value="ECO:0007669"/>
    <property type="project" value="InterPro"/>
</dbReference>
<evidence type="ECO:0000313" key="3">
    <source>
        <dbReference type="Proteomes" id="UP000675881"/>
    </source>
</evidence>
<dbReference type="Proteomes" id="UP000675881">
    <property type="component" value="Chromosome 7"/>
</dbReference>
<gene>
    <name evidence="2" type="ORF">LSAA_13421</name>
</gene>
<dbReference type="GO" id="GO:0042791">
    <property type="term" value="P:5S class rRNA transcription by RNA polymerase III"/>
    <property type="evidence" value="ECO:0007669"/>
    <property type="project" value="TreeGrafter"/>
</dbReference>
<dbReference type="AlphaFoldDB" id="A0A7R8D1V8"/>
<dbReference type="PANTHER" id="PTHR15180">
    <property type="entry name" value="GENERAL TRANSCRIPTION FACTOR 3C POLYPEPTIDE 1"/>
    <property type="match status" value="1"/>
</dbReference>
<sequence length="577" mass="66339">MLVTKYQTVESSSSNSTNMIPDSMEELLDQYIFVFPQTKEGQFYFEDPNSVEEAKALTINTLITSSLCSASDKNSWAFQLFKIYQQYPDWMLRDVMNKLRTNKMVSLKKQCNRSRVKTGNYLPLSSSPYQLSVTFSHVFLNRYQHEIYHQSWDFIKNVVLEYKLRPNNFKEVIVNHEGGYAASVSCLLGLQCLKFKIEVPDQLVVLDPNMSGVDDAYARILRRYKELLRNSGSKEIESDIEAQNLNVNSSSQDDTNNTMLSDEVNNKSMEVTSSKKETQKELTQCAEPLGTNNVIFNERSNVDSPNCTAEERSSQVVARSASRIALHVMKEEYKESSKSSHKEMAKNDKTIQHSHDFFVISSCRIFINSGKDIESSWIRCIWQIQYSLTFKVYNYIKSGKELGVTGTDLCIQFPDINIEAICISMIDSFLILRAGCVRTRYICIEYSSPWLLHSFKMLRTRHKEAAPNLKHSTKLFNVDPNLENKSNNEVSEAVKKVDWSKVDQIHIILRPWVKIDGNLNRRVLDRLLGAVLGYVMLKPGQYMDKIQQKFSPALQPQHTRELLDMLKELGAINVFKV</sequence>
<dbReference type="EMBL" id="HG994586">
    <property type="protein sequence ID" value="CAF2999673.1"/>
    <property type="molecule type" value="Genomic_DNA"/>
</dbReference>
<dbReference type="GO" id="GO:0006384">
    <property type="term" value="P:transcription initiation at RNA polymerase III promoter"/>
    <property type="evidence" value="ECO:0007669"/>
    <property type="project" value="InterPro"/>
</dbReference>
<proteinExistence type="predicted"/>
<protein>
    <submittedName>
        <fullName evidence="2">GTF3C1</fullName>
    </submittedName>
</protein>
<feature type="compositionally biased region" description="Polar residues" evidence="1">
    <location>
        <begin position="244"/>
        <end position="260"/>
    </location>
</feature>
<dbReference type="InterPro" id="IPR044210">
    <property type="entry name" value="Tfc3-like"/>
</dbReference>
<dbReference type="PANTHER" id="PTHR15180:SF1">
    <property type="entry name" value="GENERAL TRANSCRIPTION FACTOR 3C POLYPEPTIDE 1"/>
    <property type="match status" value="1"/>
</dbReference>
<dbReference type="OrthoDB" id="68020at2759"/>
<organism evidence="2 3">
    <name type="scientific">Lepeophtheirus salmonis</name>
    <name type="common">Salmon louse</name>
    <name type="synonym">Caligus salmonis</name>
    <dbReference type="NCBI Taxonomy" id="72036"/>
    <lineage>
        <taxon>Eukaryota</taxon>
        <taxon>Metazoa</taxon>
        <taxon>Ecdysozoa</taxon>
        <taxon>Arthropoda</taxon>
        <taxon>Crustacea</taxon>
        <taxon>Multicrustacea</taxon>
        <taxon>Hexanauplia</taxon>
        <taxon>Copepoda</taxon>
        <taxon>Siphonostomatoida</taxon>
        <taxon>Caligidae</taxon>
        <taxon>Lepeophtheirus</taxon>
    </lineage>
</organism>
<dbReference type="GO" id="GO:0000127">
    <property type="term" value="C:transcription factor TFIIIC complex"/>
    <property type="evidence" value="ECO:0007669"/>
    <property type="project" value="InterPro"/>
</dbReference>
<keyword evidence="3" id="KW-1185">Reference proteome</keyword>
<feature type="region of interest" description="Disordered" evidence="1">
    <location>
        <begin position="244"/>
        <end position="279"/>
    </location>
</feature>
<evidence type="ECO:0000256" key="1">
    <source>
        <dbReference type="SAM" id="MobiDB-lite"/>
    </source>
</evidence>